<feature type="region of interest" description="Disordered" evidence="1">
    <location>
        <begin position="263"/>
        <end position="285"/>
    </location>
</feature>
<evidence type="ECO:0000256" key="1">
    <source>
        <dbReference type="SAM" id="MobiDB-lite"/>
    </source>
</evidence>
<dbReference type="EMBL" id="BNCO01000005">
    <property type="protein sequence ID" value="GIL48376.1"/>
    <property type="molecule type" value="Genomic_DNA"/>
</dbReference>
<protein>
    <submittedName>
        <fullName evidence="4">Uncharacterized protein</fullName>
    </submittedName>
</protein>
<gene>
    <name evidence="4" type="ORF">Vafri_4636</name>
</gene>
<keyword evidence="3" id="KW-0732">Signal</keyword>
<feature type="signal peptide" evidence="3">
    <location>
        <begin position="1"/>
        <end position="27"/>
    </location>
</feature>
<keyword evidence="2" id="KW-1133">Transmembrane helix</keyword>
<sequence>MNISSEARTKFLAVLMLWVLLSCLSQGENALVGVARLAGPLRSCLVVLSGDNSISVKGSTDDNGTFNISFGYGQDKVVRTVVSQDASCFDAFTNLELPFQLAALLPSDATAGSVGYGSFMGLSYLEEVLNMNKSTNALNITTVRQSMADLYGTFNISLLNFQLDSLQLQPFKWVQSANITIRSLAVALIAADVQMGALTVLGAALLNASAGAAASANNMTHFARATAAEGAQQLVHLEALRQMMLMEDASPVASILADNSTDNDVADVMPPPSPSQSLPPPPPSLDSLGGLYRTDTVAAILDLAANRSNVAVPSYAVNATAAVIAGIAAYAEVVKEAALLEVAGIRVGLNPFNALITMTRLAVVQADAAAQMLQLLGPDTLALKTYMLDALPERIRKATVNMTAIHLALGLPAPAASVPASGAAHVVGPLSGCMGQANGVWDPSYEAFVTSGAGGLTLAAKGQGLVTVTPYRFCQDGITQLRLNLSVSNLGPAMSAISVSPVAMLAQGFYTLQASQRLQTISLAQQIDAFTAMGLDLDAYNAFMIPPMKNSTASPASLSPLPPSPSPPSSTVSNTAAMAFNLSHPLIGSVMAANVQLVGLIYAARAMFSASCYHAYNIDSMDNADTFTVTLTMYGAVLQAADADGVLNLASMQQLQDIFTFLWTVCLFNSTNLSQNKSSVGAQQQSGTGTFLSGGSASAIGAITHTSGRRRSGLALRTSTGYPAAAVSAWAATIRNVHARGLPSHNPALHRRLQTDLMTRGITGPEPLLWRQLLDLEARPGEDWVSLLRHGGGGEGGSDLRPEEKPVENGPKGGGLVGPRAGKLVRASSVGVHAVARSLVVYVDDKDMLTVSSKVAEVLAGINAKLQAVQELSNAAAMARSLSAYNLTDLVVTAAELGYVVQQSFYTELSNAMADNYSSGLPLVSAVQSIAARYTGAALLQRMEAAPINRESICAAQGAQCSSTPPPPSTGGSNSSSKKSNTALYVGVGVGIGLGFLALLLAVWAVRRAMRNRQVTKAVVNNFKAGDMHHMALRLPAAVPPDGHQNGAGHRQGQAPDMYHSLVPAALGSDPTVAQDYPLYPMPVLNASSSAYHYHNNNDTALYSSASSVAAAAAAAAGKGGIEGQPSIGASAGPPLHMSLPPPMFPPLAEKGSQGLPVPAAMSQLPSGPPQQQPYLPPPLPHGYPGAAPLQSHRSAQVNNSAYKTYANSAYVRTADASGFGGADAAALRDNLNGSIHGGIGYTLQKWKSQGAVPGQHPPPTLAGHGGIGNGRILDGVNNTAAAGGSSQYNSSLGPQRNLAGFDAPNNGDGAITSSGGGGAGFLNASIGRRPGLPPLAPYTSVTNPAAPTAALNASLRTIPVNTTFNSSLRPPAYSRSPSQSERSP</sequence>
<feature type="compositionally biased region" description="Basic and acidic residues" evidence="1">
    <location>
        <begin position="798"/>
        <end position="807"/>
    </location>
</feature>
<feature type="region of interest" description="Disordered" evidence="1">
    <location>
        <begin position="1250"/>
        <end position="1270"/>
    </location>
</feature>
<name>A0A8J4AVB9_9CHLO</name>
<feature type="compositionally biased region" description="Polar residues" evidence="1">
    <location>
        <begin position="1284"/>
        <end position="1295"/>
    </location>
</feature>
<feature type="region of interest" description="Disordered" evidence="1">
    <location>
        <begin position="1284"/>
        <end position="1315"/>
    </location>
</feature>
<reference evidence="4" key="1">
    <citation type="journal article" date="2021" name="Proc. Natl. Acad. Sci. U.S.A.">
        <title>Three genomes in the algal genus Volvox reveal the fate of a haploid sex-determining region after a transition to homothallism.</title>
        <authorList>
            <person name="Yamamoto K."/>
            <person name="Hamaji T."/>
            <person name="Kawai-Toyooka H."/>
            <person name="Matsuzaki R."/>
            <person name="Takahashi F."/>
            <person name="Nishimura Y."/>
            <person name="Kawachi M."/>
            <person name="Noguchi H."/>
            <person name="Minakuchi Y."/>
            <person name="Umen J.G."/>
            <person name="Toyoda A."/>
            <person name="Nozaki H."/>
        </authorList>
    </citation>
    <scope>NUCLEOTIDE SEQUENCE</scope>
    <source>
        <strain evidence="4">NIES-3780</strain>
    </source>
</reference>
<feature type="region of interest" description="Disordered" evidence="1">
    <location>
        <begin position="790"/>
        <end position="818"/>
    </location>
</feature>
<feature type="region of interest" description="Disordered" evidence="1">
    <location>
        <begin position="958"/>
        <end position="978"/>
    </location>
</feature>
<evidence type="ECO:0000256" key="2">
    <source>
        <dbReference type="SAM" id="Phobius"/>
    </source>
</evidence>
<feature type="compositionally biased region" description="Pro residues" evidence="1">
    <location>
        <begin position="269"/>
        <end position="284"/>
    </location>
</feature>
<dbReference type="Proteomes" id="UP000747399">
    <property type="component" value="Unassembled WGS sequence"/>
</dbReference>
<feature type="chain" id="PRO_5035216162" evidence="3">
    <location>
        <begin position="28"/>
        <end position="1385"/>
    </location>
</feature>
<evidence type="ECO:0000256" key="3">
    <source>
        <dbReference type="SAM" id="SignalP"/>
    </source>
</evidence>
<feature type="transmembrane region" description="Helical" evidence="2">
    <location>
        <begin position="983"/>
        <end position="1006"/>
    </location>
</feature>
<organism evidence="4 5">
    <name type="scientific">Volvox africanus</name>
    <dbReference type="NCBI Taxonomy" id="51714"/>
    <lineage>
        <taxon>Eukaryota</taxon>
        <taxon>Viridiplantae</taxon>
        <taxon>Chlorophyta</taxon>
        <taxon>core chlorophytes</taxon>
        <taxon>Chlorophyceae</taxon>
        <taxon>CS clade</taxon>
        <taxon>Chlamydomonadales</taxon>
        <taxon>Volvocaceae</taxon>
        <taxon>Volvox</taxon>
    </lineage>
</organism>
<feature type="region of interest" description="Disordered" evidence="1">
    <location>
        <begin position="1125"/>
        <end position="1177"/>
    </location>
</feature>
<evidence type="ECO:0000313" key="5">
    <source>
        <dbReference type="Proteomes" id="UP000747399"/>
    </source>
</evidence>
<keyword evidence="2" id="KW-0472">Membrane</keyword>
<keyword evidence="5" id="KW-1185">Reference proteome</keyword>
<feature type="compositionally biased region" description="Polar residues" evidence="1">
    <location>
        <begin position="1376"/>
        <end position="1385"/>
    </location>
</feature>
<feature type="region of interest" description="Disordered" evidence="1">
    <location>
        <begin position="1362"/>
        <end position="1385"/>
    </location>
</feature>
<keyword evidence="2" id="KW-0812">Transmembrane</keyword>
<feature type="compositionally biased region" description="Pro residues" evidence="1">
    <location>
        <begin position="1167"/>
        <end position="1177"/>
    </location>
</feature>
<proteinExistence type="predicted"/>
<evidence type="ECO:0000313" key="4">
    <source>
        <dbReference type="EMBL" id="GIL48376.1"/>
    </source>
</evidence>
<comment type="caution">
    <text evidence="4">The sequence shown here is derived from an EMBL/GenBank/DDBJ whole genome shotgun (WGS) entry which is preliminary data.</text>
</comment>
<accession>A0A8J4AVB9</accession>